<evidence type="ECO:0000256" key="1">
    <source>
        <dbReference type="SAM" id="Phobius"/>
    </source>
</evidence>
<accession>Q1JVJ1</accession>
<proteinExistence type="predicted"/>
<gene>
    <name evidence="2" type="ORF">Dace_0099</name>
</gene>
<dbReference type="PANTHER" id="PTHR34351:SF1">
    <property type="entry name" value="SLR1927 PROTEIN"/>
    <property type="match status" value="1"/>
</dbReference>
<feature type="transmembrane region" description="Helical" evidence="1">
    <location>
        <begin position="16"/>
        <end position="37"/>
    </location>
</feature>
<reference evidence="2" key="1">
    <citation type="submission" date="2006-05" db="EMBL/GenBank/DDBJ databases">
        <title>Annotation of the draft genome assembly of Desulfuromonas acetoxidans DSM 684.</title>
        <authorList>
            <consortium name="US DOE Joint Genome Institute (JGI-ORNL)"/>
            <person name="Larimer F."/>
            <person name="Land M."/>
            <person name="Hauser L."/>
        </authorList>
    </citation>
    <scope>NUCLEOTIDE SEQUENCE [LARGE SCALE GENOMIC DNA]</scope>
    <source>
        <strain evidence="2">DSM 684</strain>
    </source>
</reference>
<keyword evidence="1" id="KW-0812">Transmembrane</keyword>
<dbReference type="EMBL" id="AAEW02000038">
    <property type="protein sequence ID" value="EAT14257.1"/>
    <property type="molecule type" value="Genomic_DNA"/>
</dbReference>
<keyword evidence="1" id="KW-1133">Transmembrane helix</keyword>
<organism evidence="2 3">
    <name type="scientific">Desulfuromonas acetoxidans (strain DSM 684 / 11070)</name>
    <dbReference type="NCBI Taxonomy" id="281689"/>
    <lineage>
        <taxon>Bacteria</taxon>
        <taxon>Pseudomonadati</taxon>
        <taxon>Thermodesulfobacteriota</taxon>
        <taxon>Desulfuromonadia</taxon>
        <taxon>Desulfuromonadales</taxon>
        <taxon>Desulfuromonadaceae</taxon>
        <taxon>Desulfuromonas</taxon>
    </lineage>
</organism>
<sequence length="278" mass="30968">MTLLLGFGAVNTGNNLLYLMVSALLGFMSVSGILGHWNLKKLQVALEPPDEIYDGLETLVRVRLSNERRLLPAFLLDISFADHTGRGHLSVVKKGTHQSVGVPVTFTGRGIHGQHVLIIRSTFPINFFIRRRIIDLDQTILVFPRPISCRHHQTMEQAQRDGALESPLKGSEGDISRIGNYQGTEPLKMIHWKLTARHDSVKIKELSNLQQPPVEINPLALPGAGLEQQLRCAAFLINDLLRRDHPVGLKLNDQILPPALGQGHKIHLLKELAIYGQD</sequence>
<comment type="caution">
    <text evidence="2">The sequence shown here is derived from an EMBL/GenBank/DDBJ whole genome shotgun (WGS) entry which is preliminary data.</text>
</comment>
<evidence type="ECO:0000313" key="3">
    <source>
        <dbReference type="Proteomes" id="UP000005695"/>
    </source>
</evidence>
<dbReference type="PANTHER" id="PTHR34351">
    <property type="entry name" value="SLR1927 PROTEIN-RELATED"/>
    <property type="match status" value="1"/>
</dbReference>
<dbReference type="AlphaFoldDB" id="Q1JVJ1"/>
<name>Q1JVJ1_DESA6</name>
<keyword evidence="1" id="KW-0472">Membrane</keyword>
<dbReference type="RefSeq" id="WP_006003152.1">
    <property type="nucleotide sequence ID" value="NZ_AAEW02000038.1"/>
</dbReference>
<keyword evidence="3" id="KW-1185">Reference proteome</keyword>
<dbReference type="Proteomes" id="UP000005695">
    <property type="component" value="Unassembled WGS sequence"/>
</dbReference>
<protein>
    <submittedName>
        <fullName evidence="2">Uncharacterized protein</fullName>
    </submittedName>
</protein>
<evidence type="ECO:0000313" key="2">
    <source>
        <dbReference type="EMBL" id="EAT14257.1"/>
    </source>
</evidence>
<reference evidence="2" key="2">
    <citation type="submission" date="2006-05" db="EMBL/GenBank/DDBJ databases">
        <title>Sequencing of the draft genome and assembly of Desulfuromonas acetoxidans DSM 684.</title>
        <authorList>
            <consortium name="US DOE Joint Genome Institute (JGI-PGF)"/>
            <person name="Copeland A."/>
            <person name="Lucas S."/>
            <person name="Lapidus A."/>
            <person name="Barry K."/>
            <person name="Detter J.C."/>
            <person name="Glavina del Rio T."/>
            <person name="Hammon N."/>
            <person name="Israni S."/>
            <person name="Dalin E."/>
            <person name="Tice H."/>
            <person name="Bruce D."/>
            <person name="Pitluck S."/>
            <person name="Richardson P."/>
        </authorList>
    </citation>
    <scope>NUCLEOTIDE SEQUENCE [LARGE SCALE GENOMIC DNA]</scope>
    <source>
        <strain evidence="2">DSM 684</strain>
    </source>
</reference>